<dbReference type="Gene3D" id="1.20.59.10">
    <property type="entry name" value="Chorismate mutase"/>
    <property type="match status" value="1"/>
</dbReference>
<dbReference type="PANTHER" id="PTHR38041">
    <property type="entry name" value="CHORISMATE MUTASE"/>
    <property type="match status" value="1"/>
</dbReference>
<dbReference type="Pfam" id="PF01817">
    <property type="entry name" value="CM_2"/>
    <property type="match status" value="1"/>
</dbReference>
<evidence type="ECO:0000313" key="3">
    <source>
        <dbReference type="EMBL" id="MFC6355220.1"/>
    </source>
</evidence>
<gene>
    <name evidence="3" type="ORF">ACFQB0_03735</name>
</gene>
<evidence type="ECO:0000256" key="1">
    <source>
        <dbReference type="ARBA" id="ARBA00023235"/>
    </source>
</evidence>
<feature type="domain" description="Chorismate mutase" evidence="2">
    <location>
        <begin position="2"/>
        <end position="92"/>
    </location>
</feature>
<dbReference type="InterPro" id="IPR002701">
    <property type="entry name" value="CM_II_prokaryot"/>
</dbReference>
<evidence type="ECO:0000313" key="4">
    <source>
        <dbReference type="Proteomes" id="UP001596306"/>
    </source>
</evidence>
<evidence type="ECO:0000259" key="2">
    <source>
        <dbReference type="PROSITE" id="PS51168"/>
    </source>
</evidence>
<dbReference type="Proteomes" id="UP001596306">
    <property type="component" value="Unassembled WGS sequence"/>
</dbReference>
<dbReference type="EMBL" id="JBHSTP010000001">
    <property type="protein sequence ID" value="MFC6355220.1"/>
    <property type="molecule type" value="Genomic_DNA"/>
</dbReference>
<dbReference type="SUPFAM" id="SSF48600">
    <property type="entry name" value="Chorismate mutase II"/>
    <property type="match status" value="1"/>
</dbReference>
<dbReference type="SMART" id="SM00830">
    <property type="entry name" value="CM_2"/>
    <property type="match status" value="1"/>
</dbReference>
<dbReference type="InterPro" id="IPR036979">
    <property type="entry name" value="CM_dom_sf"/>
</dbReference>
<protein>
    <submittedName>
        <fullName evidence="3">Chorismate mutase</fullName>
    </submittedName>
</protein>
<dbReference type="InterPro" id="IPR036263">
    <property type="entry name" value="Chorismate_II_sf"/>
</dbReference>
<keyword evidence="1" id="KW-0413">Isomerase</keyword>
<comment type="caution">
    <text evidence="3">The sequence shown here is derived from an EMBL/GenBank/DDBJ whole genome shotgun (WGS) entry which is preliminary data.</text>
</comment>
<dbReference type="InterPro" id="IPR051331">
    <property type="entry name" value="Chorismate_mutase-related"/>
</dbReference>
<reference evidence="4" key="1">
    <citation type="journal article" date="2019" name="Int. J. Syst. Evol. Microbiol.">
        <title>The Global Catalogue of Microorganisms (GCM) 10K type strain sequencing project: providing services to taxonomists for standard genome sequencing and annotation.</title>
        <authorList>
            <consortium name="The Broad Institute Genomics Platform"/>
            <consortium name="The Broad Institute Genome Sequencing Center for Infectious Disease"/>
            <person name="Wu L."/>
            <person name="Ma J."/>
        </authorList>
    </citation>
    <scope>NUCLEOTIDE SEQUENCE [LARGE SCALE GENOMIC DNA]</scope>
    <source>
        <strain evidence="4">CCUG 43304</strain>
    </source>
</reference>
<dbReference type="RefSeq" id="WP_386727727.1">
    <property type="nucleotide sequence ID" value="NZ_JBHSTP010000001.1"/>
</dbReference>
<name>A0ABW1VCK4_9MICO</name>
<proteinExistence type="predicted"/>
<sequence>MSEPAVTIEDVRQRIDALDLRIVELIAERQKWVVTAGSLKMDQQAVRAPARVEQVITKVRVLAEESGASPEVVERTYRALITAFIDLELEQQARRTRRSTDGLPNRAADR</sequence>
<accession>A0ABW1VCK4</accession>
<dbReference type="PANTHER" id="PTHR38041:SF1">
    <property type="entry name" value="CHORISMATE MUTASE"/>
    <property type="match status" value="1"/>
</dbReference>
<keyword evidence="4" id="KW-1185">Reference proteome</keyword>
<dbReference type="PROSITE" id="PS51168">
    <property type="entry name" value="CHORISMATE_MUT_2"/>
    <property type="match status" value="1"/>
</dbReference>
<organism evidence="3 4">
    <name type="scientific">Luethyella okanaganae</name>
    <dbReference type="NCBI Taxonomy" id="69372"/>
    <lineage>
        <taxon>Bacteria</taxon>
        <taxon>Bacillati</taxon>
        <taxon>Actinomycetota</taxon>
        <taxon>Actinomycetes</taxon>
        <taxon>Micrococcales</taxon>
        <taxon>Microbacteriaceae</taxon>
        <taxon>Luethyella</taxon>
    </lineage>
</organism>